<dbReference type="Gene3D" id="1.10.1070.11">
    <property type="entry name" value="Phosphatidylinositol 3-/4-kinase, catalytic domain"/>
    <property type="match status" value="1"/>
</dbReference>
<evidence type="ECO:0000256" key="8">
    <source>
        <dbReference type="PROSITE-ProRule" id="PRU00880"/>
    </source>
</evidence>
<evidence type="ECO:0000256" key="4">
    <source>
        <dbReference type="ARBA" id="ARBA00022741"/>
    </source>
</evidence>
<comment type="caution">
    <text evidence="12">The sequence shown here is derived from an EMBL/GenBank/DDBJ whole genome shotgun (WGS) entry which is preliminary data.</text>
</comment>
<dbReference type="GO" id="GO:0005524">
    <property type="term" value="F:ATP binding"/>
    <property type="evidence" value="ECO:0007669"/>
    <property type="project" value="UniProtKB-UniRule"/>
</dbReference>
<evidence type="ECO:0000313" key="12">
    <source>
        <dbReference type="EMBL" id="KAF8564534.1"/>
    </source>
</evidence>
<dbReference type="InterPro" id="IPR008290">
    <property type="entry name" value="PI3K_Vps34"/>
</dbReference>
<evidence type="ECO:0000256" key="2">
    <source>
        <dbReference type="ARBA" id="ARBA00019787"/>
    </source>
</evidence>
<dbReference type="Pfam" id="PF00613">
    <property type="entry name" value="PI3Ka"/>
    <property type="match status" value="1"/>
</dbReference>
<evidence type="ECO:0000259" key="9">
    <source>
        <dbReference type="PROSITE" id="PS50290"/>
    </source>
</evidence>
<dbReference type="SUPFAM" id="SSF48371">
    <property type="entry name" value="ARM repeat"/>
    <property type="match status" value="1"/>
</dbReference>
<evidence type="ECO:0000256" key="3">
    <source>
        <dbReference type="ARBA" id="ARBA00022679"/>
    </source>
</evidence>
<dbReference type="Pfam" id="PF00454">
    <property type="entry name" value="PI3_PI4_kinase"/>
    <property type="match status" value="1"/>
</dbReference>
<name>A0A8T0DC67_9TREM</name>
<dbReference type="Gene3D" id="2.60.40.150">
    <property type="entry name" value="C2 domain"/>
    <property type="match status" value="1"/>
</dbReference>
<dbReference type="GO" id="GO:0034272">
    <property type="term" value="C:phosphatidylinositol 3-kinase complex, class III, type II"/>
    <property type="evidence" value="ECO:0007669"/>
    <property type="project" value="TreeGrafter"/>
</dbReference>
<dbReference type="InterPro" id="IPR015433">
    <property type="entry name" value="PI3/4_kinase"/>
</dbReference>
<dbReference type="InterPro" id="IPR011009">
    <property type="entry name" value="Kinase-like_dom_sf"/>
</dbReference>
<keyword evidence="6 7" id="KW-0067">ATP-binding</keyword>
<comment type="similarity">
    <text evidence="7 8">Belongs to the PI3/PI4-kinase family.</text>
</comment>
<feature type="domain" description="PIK helical" evidence="10">
    <location>
        <begin position="281"/>
        <end position="546"/>
    </location>
</feature>
<dbReference type="PANTHER" id="PTHR10048">
    <property type="entry name" value="PHOSPHATIDYLINOSITOL KINASE"/>
    <property type="match status" value="1"/>
</dbReference>
<feature type="domain" description="C2 PI3K-type" evidence="11">
    <location>
        <begin position="21"/>
        <end position="189"/>
    </location>
</feature>
<dbReference type="SMART" id="SM00145">
    <property type="entry name" value="PI3Ka"/>
    <property type="match status" value="1"/>
</dbReference>
<dbReference type="PROSITE" id="PS50290">
    <property type="entry name" value="PI3_4_KINASE_3"/>
    <property type="match status" value="1"/>
</dbReference>
<proteinExistence type="inferred from homology"/>
<dbReference type="OrthoDB" id="67688at2759"/>
<dbReference type="PIRSF" id="PIRSF000587">
    <property type="entry name" value="PI3K_Vps34"/>
    <property type="match status" value="1"/>
</dbReference>
<evidence type="ECO:0000259" key="11">
    <source>
        <dbReference type="PROSITE" id="PS51547"/>
    </source>
</evidence>
<evidence type="ECO:0000256" key="6">
    <source>
        <dbReference type="ARBA" id="ARBA00022840"/>
    </source>
</evidence>
<dbReference type="InterPro" id="IPR018936">
    <property type="entry name" value="PI3/4_kinase_CS"/>
</dbReference>
<dbReference type="InterPro" id="IPR001263">
    <property type="entry name" value="PI3K_accessory_dom"/>
</dbReference>
<dbReference type="InterPro" id="IPR000403">
    <property type="entry name" value="PI3/4_kinase_cat_dom"/>
</dbReference>
<feature type="domain" description="PI3K/PI4K catalytic" evidence="9">
    <location>
        <begin position="625"/>
        <end position="890"/>
    </location>
</feature>
<evidence type="ECO:0000256" key="5">
    <source>
        <dbReference type="ARBA" id="ARBA00022777"/>
    </source>
</evidence>
<organism evidence="12 13">
    <name type="scientific">Paragonimus westermani</name>
    <dbReference type="NCBI Taxonomy" id="34504"/>
    <lineage>
        <taxon>Eukaryota</taxon>
        <taxon>Metazoa</taxon>
        <taxon>Spiralia</taxon>
        <taxon>Lophotrochozoa</taxon>
        <taxon>Platyhelminthes</taxon>
        <taxon>Trematoda</taxon>
        <taxon>Digenea</taxon>
        <taxon>Plagiorchiida</taxon>
        <taxon>Troglotremata</taxon>
        <taxon>Troglotrematidae</taxon>
        <taxon>Paragonimus</taxon>
    </lineage>
</organism>
<dbReference type="EMBL" id="JTDF01008441">
    <property type="protein sequence ID" value="KAF8564534.1"/>
    <property type="molecule type" value="Genomic_DNA"/>
</dbReference>
<keyword evidence="4 7" id="KW-0547">Nucleotide-binding</keyword>
<keyword evidence="5 7" id="KW-0418">Kinase</keyword>
<evidence type="ECO:0000259" key="10">
    <source>
        <dbReference type="PROSITE" id="PS51545"/>
    </source>
</evidence>
<dbReference type="AlphaFoldDB" id="A0A8T0DC67"/>
<dbReference type="InterPro" id="IPR042236">
    <property type="entry name" value="PI3K_accessory_sf"/>
</dbReference>
<sequence>MGTLTLQYFASCDLGPMYHNESVRPCVKIMNLSGFHPEKYKTIKGQYLPLACYGELQVSYCITKNVPHLNCCVVSPWCQTRHSLDNRTFNETAELSLPYNALYDYNGICFVLTSTFTDEKGAHEQLIAGANMRLFNSKKIFRHGIYEIELHPLEPMGIRRFEDLERVIRKSEFDAKPSGMDLLNKLLKTSRKHIRNELFETPLDRHARSDAERAIEEAKRDSGRLFLSVEFQFSRNHPNLNAPVIFERREVDPLVSDARSERWNPVDEKYFKMTRSLRIADVDRKRKPNKETLDRLKEILEQPPARDLLEFEGDLVWQYRFYLAEKFPEIALAKFLLAVRWEYSEQVDQAVELLHQWPIVDTDYVLELLNRQFIHPCVRRFAVVRLETAKDEELLLYLYQLVQALHYENWHDIFSTQAIEIESLVTLEGQQSRQAAPEELQRTECSLSPELHAGSTSSSRPPEVGDVSVISSNIQQLQPVIEHKGRWIEALKTDWKEDLATFLLRRAQSSWPIANYLYWFLRLEVNKPNSPSNGMYTHVLDRLQGVLYAGDELRQAWFKELMRQTKFVKDILRLLQSVCDDSGNRPRKIEILRATLSSEAYANLARLDEPLALPLDPGVKIIGIDPSSSSLFKSARRPALLPFILPDGGRYKVIFKHGDDLRRDQLVLQMIELMDVILRKENFDLRLTPYKVLATGASHGFVQFIESTSLQELLQQGTVLGFLQQNAPSATDPLGVQKEVMETYIRSCAGYCVITYLLGVGDRHMENLLLTNDGRLFHIDFSFIFGNDPKPMATEVRLTRSMIEAMGGANTSQFSEFWKITFTAFLVLRRHANLFLTLFSLVSNMDVRSTSRDQSSACEFLKERFCINQTEERAVNRLASRMTESIKAIVPDIMERIHVLLQYMRP</sequence>
<dbReference type="GO" id="GO:0005768">
    <property type="term" value="C:endosome"/>
    <property type="evidence" value="ECO:0007669"/>
    <property type="project" value="TreeGrafter"/>
</dbReference>
<reference evidence="12 13" key="1">
    <citation type="submission" date="2019-07" db="EMBL/GenBank/DDBJ databases">
        <title>Annotation for the trematode Paragonimus westermani.</title>
        <authorList>
            <person name="Choi Y.-J."/>
        </authorList>
    </citation>
    <scope>NUCLEOTIDE SEQUENCE [LARGE SCALE GENOMIC DNA]</scope>
    <source>
        <strain evidence="12">180907_Pwestermani</strain>
    </source>
</reference>
<dbReference type="GO" id="GO:0000045">
    <property type="term" value="P:autophagosome assembly"/>
    <property type="evidence" value="ECO:0007669"/>
    <property type="project" value="TreeGrafter"/>
</dbReference>
<dbReference type="SMART" id="SM00146">
    <property type="entry name" value="PI3Kc"/>
    <property type="match status" value="1"/>
</dbReference>
<dbReference type="GO" id="GO:0048015">
    <property type="term" value="P:phosphatidylinositol-mediated signaling"/>
    <property type="evidence" value="ECO:0007669"/>
    <property type="project" value="TreeGrafter"/>
</dbReference>
<dbReference type="SUPFAM" id="SSF56112">
    <property type="entry name" value="Protein kinase-like (PK-like)"/>
    <property type="match status" value="1"/>
</dbReference>
<dbReference type="InterPro" id="IPR002420">
    <property type="entry name" value="PI3K-type_C2_dom"/>
</dbReference>
<keyword evidence="13" id="KW-1185">Reference proteome</keyword>
<evidence type="ECO:0000256" key="1">
    <source>
        <dbReference type="ARBA" id="ARBA00012073"/>
    </source>
</evidence>
<comment type="catalytic activity">
    <reaction evidence="7">
        <text>a 1,2-diacyl-sn-glycero-3-phospho-(1D-myo-inositol) + ATP = a 1,2-diacyl-sn-glycero-3-phospho-(1D-myo-inositol-3-phosphate) + ADP + H(+)</text>
        <dbReference type="Rhea" id="RHEA:12709"/>
        <dbReference type="ChEBI" id="CHEBI:15378"/>
        <dbReference type="ChEBI" id="CHEBI:30616"/>
        <dbReference type="ChEBI" id="CHEBI:57880"/>
        <dbReference type="ChEBI" id="CHEBI:58088"/>
        <dbReference type="ChEBI" id="CHEBI:456216"/>
        <dbReference type="EC" id="2.7.1.137"/>
    </reaction>
</comment>
<keyword evidence="3 7" id="KW-0808">Transferase</keyword>
<evidence type="ECO:0000313" key="13">
    <source>
        <dbReference type="Proteomes" id="UP000699462"/>
    </source>
</evidence>
<dbReference type="PANTHER" id="PTHR10048:SF7">
    <property type="entry name" value="PHOSPHATIDYLINOSITOL 3-KINASE CATALYTIC SUBUNIT TYPE 3"/>
    <property type="match status" value="1"/>
</dbReference>
<dbReference type="GO" id="GO:0000407">
    <property type="term" value="C:phagophore assembly site"/>
    <property type="evidence" value="ECO:0007669"/>
    <property type="project" value="TreeGrafter"/>
</dbReference>
<accession>A0A8T0DC67</accession>
<dbReference type="PROSITE" id="PS00916">
    <property type="entry name" value="PI3_4_KINASE_2"/>
    <property type="match status" value="1"/>
</dbReference>
<dbReference type="GO" id="GO:0006897">
    <property type="term" value="P:endocytosis"/>
    <property type="evidence" value="ECO:0007669"/>
    <property type="project" value="TreeGrafter"/>
</dbReference>
<dbReference type="InterPro" id="IPR036940">
    <property type="entry name" value="PI3/4_kinase_cat_sf"/>
</dbReference>
<dbReference type="GO" id="GO:0005777">
    <property type="term" value="C:peroxisome"/>
    <property type="evidence" value="ECO:0007669"/>
    <property type="project" value="TreeGrafter"/>
</dbReference>
<dbReference type="InterPro" id="IPR035892">
    <property type="entry name" value="C2_domain_sf"/>
</dbReference>
<protein>
    <recommendedName>
        <fullName evidence="2 7">Phosphatidylinositol 3-kinase catalytic subunit type 3</fullName>
        <ecNumber evidence="1 7">2.7.1.137</ecNumber>
    </recommendedName>
</protein>
<dbReference type="Gene3D" id="1.25.40.70">
    <property type="entry name" value="Phosphatidylinositol 3-kinase, accessory domain (PIK)"/>
    <property type="match status" value="1"/>
</dbReference>
<dbReference type="EC" id="2.7.1.137" evidence="1 7"/>
<dbReference type="InterPro" id="IPR057756">
    <property type="entry name" value="PI3-kinase_type3/VPS34_cat"/>
</dbReference>
<dbReference type="Proteomes" id="UP000699462">
    <property type="component" value="Unassembled WGS sequence"/>
</dbReference>
<dbReference type="PROSITE" id="PS51547">
    <property type="entry name" value="C2_PI3K"/>
    <property type="match status" value="1"/>
</dbReference>
<gene>
    <name evidence="12" type="ORF">P879_06641</name>
</gene>
<dbReference type="CDD" id="cd00896">
    <property type="entry name" value="PI3Kc_III"/>
    <property type="match status" value="1"/>
</dbReference>
<dbReference type="PROSITE" id="PS51545">
    <property type="entry name" value="PIK_HELICAL"/>
    <property type="match status" value="1"/>
</dbReference>
<dbReference type="Gene3D" id="3.30.1010.10">
    <property type="entry name" value="Phosphatidylinositol 3-kinase Catalytic Subunit, Chain A, domain 4"/>
    <property type="match status" value="1"/>
</dbReference>
<dbReference type="GO" id="GO:0016303">
    <property type="term" value="F:1-phosphatidylinositol-3-kinase activity"/>
    <property type="evidence" value="ECO:0007669"/>
    <property type="project" value="UniProtKB-UniRule"/>
</dbReference>
<evidence type="ECO:0000256" key="7">
    <source>
        <dbReference type="PIRNR" id="PIRNR000587"/>
    </source>
</evidence>
<dbReference type="FunFam" id="3.30.1010.10:FF:000002">
    <property type="entry name" value="Phosphatidylinositol 3-kinase catalytic subunit type 3"/>
    <property type="match status" value="1"/>
</dbReference>
<dbReference type="InterPro" id="IPR016024">
    <property type="entry name" value="ARM-type_fold"/>
</dbReference>
<dbReference type="GO" id="GO:0034271">
    <property type="term" value="C:phosphatidylinositol 3-kinase complex, class III, type I"/>
    <property type="evidence" value="ECO:0007669"/>
    <property type="project" value="TreeGrafter"/>
</dbReference>